<evidence type="ECO:0000313" key="6">
    <source>
        <dbReference type="EMBL" id="KZC93825.1"/>
    </source>
</evidence>
<dbReference type="Pfam" id="PF00149">
    <property type="entry name" value="Metallophos"/>
    <property type="match status" value="1"/>
</dbReference>
<dbReference type="GO" id="GO:0016787">
    <property type="term" value="F:hydrolase activity"/>
    <property type="evidence" value="ECO:0007669"/>
    <property type="project" value="UniProtKB-KW"/>
</dbReference>
<comment type="caution">
    <text evidence="6">The sequence shown here is derived from an EMBL/GenBank/DDBJ whole genome shotgun (WGS) entry which is preliminary data.</text>
</comment>
<evidence type="ECO:0000256" key="4">
    <source>
        <dbReference type="ARBA" id="ARBA00025742"/>
    </source>
</evidence>
<dbReference type="RefSeq" id="WP_063072794.1">
    <property type="nucleotide sequence ID" value="NZ_LQXA01000054.1"/>
</dbReference>
<dbReference type="InterPro" id="IPR004843">
    <property type="entry name" value="Calcineurin-like_PHP"/>
</dbReference>
<accession>A0A154UXN1</accession>
<dbReference type="EMBL" id="LQXA01000054">
    <property type="protein sequence ID" value="KZC93825.1"/>
    <property type="molecule type" value="Genomic_DNA"/>
</dbReference>
<gene>
    <name evidence="6" type="ORF">AWH51_00020</name>
</gene>
<evidence type="ECO:0000256" key="3">
    <source>
        <dbReference type="ARBA" id="ARBA00023004"/>
    </source>
</evidence>
<dbReference type="Gene3D" id="3.60.21.10">
    <property type="match status" value="1"/>
</dbReference>
<dbReference type="PANTHER" id="PTHR42988:SF2">
    <property type="entry name" value="CYCLIC NUCLEOTIDE PHOSPHODIESTERASE CBUA0032-RELATED"/>
    <property type="match status" value="1"/>
</dbReference>
<name>A0A154UXN1_9MICO</name>
<dbReference type="AlphaFoldDB" id="A0A154UXN1"/>
<evidence type="ECO:0000259" key="5">
    <source>
        <dbReference type="Pfam" id="PF00149"/>
    </source>
</evidence>
<reference evidence="6 7" key="1">
    <citation type="submission" date="2016-01" db="EMBL/GenBank/DDBJ databases">
        <title>Draft genome sequence of Clavibacter michiganensis subsp. tessellarius DOAB 609.</title>
        <authorList>
            <person name="Tambong J.T."/>
        </authorList>
    </citation>
    <scope>NUCLEOTIDE SEQUENCE [LARGE SCALE GENOMIC DNA]</scope>
    <source>
        <strain evidence="6 7">DOAB 609</strain>
    </source>
</reference>
<feature type="domain" description="Calcineurin-like phosphoesterase" evidence="5">
    <location>
        <begin position="9"/>
        <end position="215"/>
    </location>
</feature>
<comment type="similarity">
    <text evidence="4">Belongs to the cyclic nucleotide phosphodiesterase class-III family.</text>
</comment>
<keyword evidence="2" id="KW-0378">Hydrolase</keyword>
<sequence>MHALPTGSLRLVHLSDTHLLRDGGLHQGVVDTAAALDRVLAAADRVPDVRLLVGSGDLSEDGTPESYALLRERLDPWAASRGAAVVLSPGNHDVRSAFRLVLGDGHGSPGTDDGRDPAAVPPVDGVTIVDGWRIATLDTSVPGKGYGALREQQLDALRELLATPSERGTVLVLHHPPVPAPTTLHESLALQDPGRLAEIVRGSDVRVILSGHYHHHIVGSLAGVPVLVAPGVANETDVAATPGTERIVRGSGFLVVDVDPAGGVVSVVVRAHAADDGEEVAVLDAELVQRIAEAAGAPARA</sequence>
<evidence type="ECO:0000256" key="2">
    <source>
        <dbReference type="ARBA" id="ARBA00022801"/>
    </source>
</evidence>
<evidence type="ECO:0000313" key="7">
    <source>
        <dbReference type="Proteomes" id="UP000076218"/>
    </source>
</evidence>
<dbReference type="PANTHER" id="PTHR42988">
    <property type="entry name" value="PHOSPHOHYDROLASE"/>
    <property type="match status" value="1"/>
</dbReference>
<dbReference type="GO" id="GO:0046872">
    <property type="term" value="F:metal ion binding"/>
    <property type="evidence" value="ECO:0007669"/>
    <property type="project" value="UniProtKB-KW"/>
</dbReference>
<keyword evidence="3" id="KW-0408">Iron</keyword>
<keyword evidence="1" id="KW-0479">Metal-binding</keyword>
<dbReference type="InterPro" id="IPR029052">
    <property type="entry name" value="Metallo-depent_PP-like"/>
</dbReference>
<evidence type="ECO:0000256" key="1">
    <source>
        <dbReference type="ARBA" id="ARBA00022723"/>
    </source>
</evidence>
<organism evidence="6 7">
    <name type="scientific">Clavibacter tessellarius</name>
    <dbReference type="NCBI Taxonomy" id="31965"/>
    <lineage>
        <taxon>Bacteria</taxon>
        <taxon>Bacillati</taxon>
        <taxon>Actinomycetota</taxon>
        <taxon>Actinomycetes</taxon>
        <taxon>Micrococcales</taxon>
        <taxon>Microbacteriaceae</taxon>
        <taxon>Clavibacter</taxon>
    </lineage>
</organism>
<protein>
    <submittedName>
        <fullName evidence="6">Metallophosphatase</fullName>
    </submittedName>
</protein>
<proteinExistence type="inferred from homology"/>
<dbReference type="Proteomes" id="UP000076218">
    <property type="component" value="Unassembled WGS sequence"/>
</dbReference>
<dbReference type="InterPro" id="IPR050884">
    <property type="entry name" value="CNP_phosphodiesterase-III"/>
</dbReference>
<dbReference type="STRING" id="31965.AWH51_00020"/>
<dbReference type="SUPFAM" id="SSF56300">
    <property type="entry name" value="Metallo-dependent phosphatases"/>
    <property type="match status" value="1"/>
</dbReference>
<dbReference type="OrthoDB" id="5241795at2"/>